<gene>
    <name evidence="11" type="ORF">SAMN05192574_105200</name>
</gene>
<evidence type="ECO:0000256" key="10">
    <source>
        <dbReference type="SAM" id="SignalP"/>
    </source>
</evidence>
<dbReference type="SUPFAM" id="SSF51126">
    <property type="entry name" value="Pectin lyase-like"/>
    <property type="match status" value="1"/>
</dbReference>
<evidence type="ECO:0000256" key="8">
    <source>
        <dbReference type="ARBA" id="ARBA00037278"/>
    </source>
</evidence>
<sequence length="494" mass="54923">MKLKISLLLCMVSIFNQLKAQLITYTAPTGAGLNTDYTVKVRQKSGPWQSVPVYAATVADVVNMKSEFKKTSFAYFDFSGEVEVAVTYNRGPIENARIRPVGFGIIPKHNKKNLTFLLKEPKYISVEVNGDIFHNLQLFGNPLEITKPSTLDTNVIYFGPGIHVAGIIKPKSNQTVYIAGGAIVQGQILINKVQHVRVTGRGILTQLPVAGNKVTQSRQGAAKSRNDQLTINYSSDIEVEGITVLPHKYSICMGQVNKVNISNFKSISFEGNADGIDVFCSSNVAINNIFMRNSDDCIALYGHRWNFYGNVDNVSVKNAVLWADIAHPILAGTHGDPEHPDTLRKLSFKNIDILEQHEHQVDYQGCLALNAGDSNLIEEVSFEDIRIEDFREGQLLNLRVMFNHKYNTAAGFGIRNVLFKNIRYNGSHANLSVIAGYNETRNIRNVTFENLSINGLVIADDMAGKPVYYKTSDMGRIFISEHADNIIFKSRATK</sequence>
<dbReference type="PANTHER" id="PTHR31736">
    <property type="match status" value="1"/>
</dbReference>
<feature type="signal peptide" evidence="10">
    <location>
        <begin position="1"/>
        <end position="20"/>
    </location>
</feature>
<evidence type="ECO:0000256" key="3">
    <source>
        <dbReference type="ARBA" id="ARBA00022801"/>
    </source>
</evidence>
<dbReference type="InterPro" id="IPR011050">
    <property type="entry name" value="Pectin_lyase_fold/virulence"/>
</dbReference>
<keyword evidence="6 9" id="KW-0326">Glycosidase</keyword>
<dbReference type="PANTHER" id="PTHR31736:SF9">
    <property type="entry name" value="ENDO-XYLOGALACTURONAN HYDROLASE A-RELATED"/>
    <property type="match status" value="1"/>
</dbReference>
<comment type="function">
    <text evidence="8">Pectinolytic enzyme involved in the degradation of xylogalacturonan (xga), a galacturonan backbone heavily substituted with xylose, and which is one important component of the hairy regions of pectin. Activity requires a galacturonic acid backbone substituted with xylose.</text>
</comment>
<name>A0A1H8LQ40_9SPHI</name>
<keyword evidence="10" id="KW-0732">Signal</keyword>
<accession>A0A1H8LQ40</accession>
<keyword evidence="3 9" id="KW-0378">Hydrolase</keyword>
<keyword evidence="2" id="KW-0677">Repeat</keyword>
<organism evidence="11 12">
    <name type="scientific">Mucilaginibacter gossypiicola</name>
    <dbReference type="NCBI Taxonomy" id="551995"/>
    <lineage>
        <taxon>Bacteria</taxon>
        <taxon>Pseudomonadati</taxon>
        <taxon>Bacteroidota</taxon>
        <taxon>Sphingobacteriia</taxon>
        <taxon>Sphingobacteriales</taxon>
        <taxon>Sphingobacteriaceae</taxon>
        <taxon>Mucilaginibacter</taxon>
    </lineage>
</organism>
<evidence type="ECO:0000313" key="12">
    <source>
        <dbReference type="Proteomes" id="UP000198942"/>
    </source>
</evidence>
<evidence type="ECO:0000256" key="7">
    <source>
        <dbReference type="ARBA" id="ARBA00023326"/>
    </source>
</evidence>
<evidence type="ECO:0000256" key="9">
    <source>
        <dbReference type="RuleBase" id="RU361169"/>
    </source>
</evidence>
<dbReference type="OrthoDB" id="9795222at2"/>
<reference evidence="12" key="1">
    <citation type="submission" date="2016-10" db="EMBL/GenBank/DDBJ databases">
        <authorList>
            <person name="Varghese N."/>
            <person name="Submissions S."/>
        </authorList>
    </citation>
    <scope>NUCLEOTIDE SEQUENCE [LARGE SCALE GENOMIC DNA]</scope>
    <source>
        <strain evidence="12">Gh-48</strain>
    </source>
</reference>
<evidence type="ECO:0000256" key="6">
    <source>
        <dbReference type="ARBA" id="ARBA00023295"/>
    </source>
</evidence>
<comment type="similarity">
    <text evidence="1 9">Belongs to the glycosyl hydrolase 28 family.</text>
</comment>
<feature type="chain" id="PRO_5011743463" evidence="10">
    <location>
        <begin position="21"/>
        <end position="494"/>
    </location>
</feature>
<keyword evidence="4" id="KW-0325">Glycoprotein</keyword>
<dbReference type="Proteomes" id="UP000198942">
    <property type="component" value="Unassembled WGS sequence"/>
</dbReference>
<dbReference type="InterPro" id="IPR000743">
    <property type="entry name" value="Glyco_hydro_28"/>
</dbReference>
<dbReference type="STRING" id="551995.SAMN05192574_105200"/>
<dbReference type="EMBL" id="FOCL01000005">
    <property type="protein sequence ID" value="SEO07272.1"/>
    <property type="molecule type" value="Genomic_DNA"/>
</dbReference>
<keyword evidence="7" id="KW-0624">Polysaccharide degradation</keyword>
<dbReference type="Pfam" id="PF00295">
    <property type="entry name" value="Glyco_hydro_28"/>
    <property type="match status" value="1"/>
</dbReference>
<dbReference type="GO" id="GO:0004650">
    <property type="term" value="F:polygalacturonase activity"/>
    <property type="evidence" value="ECO:0007669"/>
    <property type="project" value="InterPro"/>
</dbReference>
<keyword evidence="5" id="KW-0119">Carbohydrate metabolism</keyword>
<evidence type="ECO:0000313" key="11">
    <source>
        <dbReference type="EMBL" id="SEO07272.1"/>
    </source>
</evidence>
<evidence type="ECO:0000256" key="2">
    <source>
        <dbReference type="ARBA" id="ARBA00022737"/>
    </source>
</evidence>
<dbReference type="AlphaFoldDB" id="A0A1H8LQ40"/>
<protein>
    <submittedName>
        <fullName evidence="11">Glycosyl hydrolase family 49</fullName>
    </submittedName>
</protein>
<dbReference type="GO" id="GO:0000272">
    <property type="term" value="P:polysaccharide catabolic process"/>
    <property type="evidence" value="ECO:0007669"/>
    <property type="project" value="UniProtKB-KW"/>
</dbReference>
<evidence type="ECO:0000256" key="4">
    <source>
        <dbReference type="ARBA" id="ARBA00023180"/>
    </source>
</evidence>
<dbReference type="RefSeq" id="WP_091212052.1">
    <property type="nucleotide sequence ID" value="NZ_FOCL01000005.1"/>
</dbReference>
<evidence type="ECO:0000256" key="5">
    <source>
        <dbReference type="ARBA" id="ARBA00023277"/>
    </source>
</evidence>
<proteinExistence type="inferred from homology"/>
<dbReference type="InterPro" id="IPR012334">
    <property type="entry name" value="Pectin_lyas_fold"/>
</dbReference>
<keyword evidence="12" id="KW-1185">Reference proteome</keyword>
<evidence type="ECO:0000256" key="1">
    <source>
        <dbReference type="ARBA" id="ARBA00008834"/>
    </source>
</evidence>
<dbReference type="Gene3D" id="2.160.20.10">
    <property type="entry name" value="Single-stranded right-handed beta-helix, Pectin lyase-like"/>
    <property type="match status" value="1"/>
</dbReference>